<dbReference type="EMBL" id="CP099583">
    <property type="protein sequence ID" value="USS42204.1"/>
    <property type="molecule type" value="Genomic_DNA"/>
</dbReference>
<evidence type="ECO:0000313" key="2">
    <source>
        <dbReference type="EMBL" id="USS42204.1"/>
    </source>
</evidence>
<dbReference type="EMBL" id="CP065600">
    <property type="protein sequence ID" value="QPQ89662.1"/>
    <property type="molecule type" value="Genomic_DNA"/>
</dbReference>
<evidence type="ECO:0000313" key="3">
    <source>
        <dbReference type="Proteomes" id="UP000594892"/>
    </source>
</evidence>
<sequence length="184" mass="21149">MALQRDWLLAAHDRNRIRVIEATAPNDLGLSRYTEAEYAEALRRQTLLHSESATATVSARTLRRWNTCQAIARANGDHEILALVPHIAARGNRTARLSEEQIDLMDRVIDEHWRNSKAINYKTCHRHLVVVCSQENVTTPSYPTLIKHIKSQTTNHDTRIREGKRLAYQKDAFVDVMCRSRDPI</sequence>
<evidence type="ECO:0000313" key="1">
    <source>
        <dbReference type="EMBL" id="QPQ89662.1"/>
    </source>
</evidence>
<evidence type="ECO:0000313" key="4">
    <source>
        <dbReference type="Proteomes" id="UP001056386"/>
    </source>
</evidence>
<dbReference type="RefSeq" id="WP_127913895.1">
    <property type="nucleotide sequence ID" value="NZ_CP023204.1"/>
</dbReference>
<dbReference type="AlphaFoldDB" id="A0AAQ0BS41"/>
<protein>
    <submittedName>
        <fullName evidence="1">Uncharacterized protein</fullName>
    </submittedName>
</protein>
<reference evidence="1 3" key="1">
    <citation type="submission" date="2020-12" db="EMBL/GenBank/DDBJ databases">
        <title>FDA dAtabase for Regulatory Grade micrObial Sequences (FDA-ARGOS): Supporting development and validation of Infectious Disease Dx tests.</title>
        <authorList>
            <person name="Minogue T."/>
            <person name="Wolcott M."/>
            <person name="Wasieloski L."/>
            <person name="Aguilar W."/>
            <person name="Moore D."/>
            <person name="Jaissle J."/>
            <person name="Tallon L."/>
            <person name="Sadzewicz L."/>
            <person name="Zhao X."/>
            <person name="Boylan J."/>
            <person name="Ott S."/>
            <person name="Bowen H."/>
            <person name="Vavikolanu K."/>
            <person name="Mehta A."/>
            <person name="Aluvathingal J."/>
            <person name="Nadendla S."/>
            <person name="Yan Y."/>
            <person name="Sichtig H."/>
        </authorList>
    </citation>
    <scope>NUCLEOTIDE SEQUENCE [LARGE SCALE GENOMIC DNA]</scope>
    <source>
        <strain evidence="1 3">FDAARGOS_949</strain>
    </source>
</reference>
<reference evidence="2" key="2">
    <citation type="submission" date="2022-06" db="EMBL/GenBank/DDBJ databases">
        <title>Draft genome sequence of Burkholderia glumae strain GR20004 isolated from rice panicle showing bacterial panicle blight.</title>
        <authorList>
            <person name="Choi S.Y."/>
            <person name="Lee Y.H."/>
        </authorList>
    </citation>
    <scope>NUCLEOTIDE SEQUENCE</scope>
    <source>
        <strain evidence="2">GR20004</strain>
    </source>
</reference>
<dbReference type="Proteomes" id="UP000594892">
    <property type="component" value="Chromosome 1"/>
</dbReference>
<gene>
    <name evidence="1" type="ORF">I6H06_08510</name>
    <name evidence="2" type="ORF">NFI99_08170</name>
</gene>
<accession>A0AAQ0BS41</accession>
<dbReference type="GeneID" id="45699004"/>
<keyword evidence="4" id="KW-1185">Reference proteome</keyword>
<dbReference type="Proteomes" id="UP001056386">
    <property type="component" value="Chromosome 2"/>
</dbReference>
<organism evidence="1 3">
    <name type="scientific">Burkholderia glumae</name>
    <name type="common">Pseudomonas glumae</name>
    <dbReference type="NCBI Taxonomy" id="337"/>
    <lineage>
        <taxon>Bacteria</taxon>
        <taxon>Pseudomonadati</taxon>
        <taxon>Pseudomonadota</taxon>
        <taxon>Betaproteobacteria</taxon>
        <taxon>Burkholderiales</taxon>
        <taxon>Burkholderiaceae</taxon>
        <taxon>Burkholderia</taxon>
    </lineage>
</organism>
<proteinExistence type="predicted"/>
<name>A0AAQ0BS41_BURGL</name>